<evidence type="ECO:0000259" key="2">
    <source>
        <dbReference type="Pfam" id="PF13439"/>
    </source>
</evidence>
<protein>
    <submittedName>
        <fullName evidence="3">Unannotated protein</fullName>
    </submittedName>
</protein>
<reference evidence="3" key="1">
    <citation type="submission" date="2020-05" db="EMBL/GenBank/DDBJ databases">
        <authorList>
            <person name="Chiriac C."/>
            <person name="Salcher M."/>
            <person name="Ghai R."/>
            <person name="Kavagutti S V."/>
        </authorList>
    </citation>
    <scope>NUCLEOTIDE SEQUENCE</scope>
</reference>
<gene>
    <name evidence="3" type="ORF">UFOPK3674_02008</name>
</gene>
<proteinExistence type="predicted"/>
<organism evidence="3">
    <name type="scientific">freshwater metagenome</name>
    <dbReference type="NCBI Taxonomy" id="449393"/>
    <lineage>
        <taxon>unclassified sequences</taxon>
        <taxon>metagenomes</taxon>
        <taxon>ecological metagenomes</taxon>
    </lineage>
</organism>
<dbReference type="Gene3D" id="3.40.50.2000">
    <property type="entry name" value="Glycogen Phosphorylase B"/>
    <property type="match status" value="2"/>
</dbReference>
<dbReference type="GO" id="GO:0016757">
    <property type="term" value="F:glycosyltransferase activity"/>
    <property type="evidence" value="ECO:0007669"/>
    <property type="project" value="InterPro"/>
</dbReference>
<dbReference type="PANTHER" id="PTHR45947">
    <property type="entry name" value="SULFOQUINOVOSYL TRANSFERASE SQD2"/>
    <property type="match status" value="1"/>
</dbReference>
<dbReference type="PANTHER" id="PTHR45947:SF13">
    <property type="entry name" value="TRANSFERASE"/>
    <property type="match status" value="1"/>
</dbReference>
<dbReference type="InterPro" id="IPR028098">
    <property type="entry name" value="Glyco_trans_4-like_N"/>
</dbReference>
<dbReference type="InterPro" id="IPR050194">
    <property type="entry name" value="Glycosyltransferase_grp1"/>
</dbReference>
<dbReference type="CDD" id="cd03801">
    <property type="entry name" value="GT4_PimA-like"/>
    <property type="match status" value="1"/>
</dbReference>
<dbReference type="InterPro" id="IPR001296">
    <property type="entry name" value="Glyco_trans_1"/>
</dbReference>
<name>A0A6J7JPC6_9ZZZZ</name>
<feature type="domain" description="Glycosyltransferase subfamily 4-like N-terminal" evidence="2">
    <location>
        <begin position="13"/>
        <end position="200"/>
    </location>
</feature>
<dbReference type="AlphaFoldDB" id="A0A6J7JPC6"/>
<sequence>MILLLHNRYRTLGGEERVVEELARILPERLGEPVEVFERDSARLSRGAAARGLLRGGLDPDEVAQAVRRTGARVVHAHNLLPSLGWRALEAARDAGARTVLTLHQYRLVCAVGTCLDATGSDCVRCHGRNTRPGIRHGCRGSLPDAVVYAAALARNSARLVASADVLTAVSPFTLQRLHELGAPLDGREVHVVANPVSPAELHADPATGTYAICSARLAHDKGVDVAIEACAAASVPLVVTGHGPDEEALRTLAARLGVDVRFAGRVPDAELAQLRAGAALAIVPSRFAETFGLSAAEAMAAGLPVVASDVGALGDLLPPEDRAPMGDAAALAALVRARWGDAAAGQRNAARITEHASPDAVARALGALYDAPTHR</sequence>
<feature type="domain" description="Glycosyl transferase family 1" evidence="1">
    <location>
        <begin position="208"/>
        <end position="319"/>
    </location>
</feature>
<dbReference type="Pfam" id="PF13439">
    <property type="entry name" value="Glyco_transf_4"/>
    <property type="match status" value="1"/>
</dbReference>
<dbReference type="EMBL" id="CAFBMX010000017">
    <property type="protein sequence ID" value="CAB4944174.1"/>
    <property type="molecule type" value="Genomic_DNA"/>
</dbReference>
<dbReference type="Pfam" id="PF00534">
    <property type="entry name" value="Glycos_transf_1"/>
    <property type="match status" value="1"/>
</dbReference>
<evidence type="ECO:0000259" key="1">
    <source>
        <dbReference type="Pfam" id="PF00534"/>
    </source>
</evidence>
<dbReference type="SUPFAM" id="SSF53756">
    <property type="entry name" value="UDP-Glycosyltransferase/glycogen phosphorylase"/>
    <property type="match status" value="1"/>
</dbReference>
<accession>A0A6J7JPC6</accession>
<evidence type="ECO:0000313" key="3">
    <source>
        <dbReference type="EMBL" id="CAB4944174.1"/>
    </source>
</evidence>